<dbReference type="RefSeq" id="WP_059400782.1">
    <property type="nucleotide sequence ID" value="NZ_AP024172.1"/>
</dbReference>
<sequence length="143" mass="14907">MNLDASTLWWLMAGVAVATELLTGTFYLLMLAIGLAAGALAAHAGLGTTAQILVSAVVGASTVLGAYLSRRSRPGEPSARAERSVNLDVGETIYIDAWQADGTAIVKYRGASWTAIHRPGITPATGPHRVAELVGNRLLVDPL</sequence>
<keyword evidence="1" id="KW-0812">Transmembrane</keyword>
<dbReference type="EMBL" id="NKDB02000002">
    <property type="protein sequence ID" value="RKJ97162.1"/>
    <property type="molecule type" value="Genomic_DNA"/>
</dbReference>
<organism evidence="3 4">
    <name type="scientific">Alicycliphilus denitrificans</name>
    <dbReference type="NCBI Taxonomy" id="179636"/>
    <lineage>
        <taxon>Bacteria</taxon>
        <taxon>Pseudomonadati</taxon>
        <taxon>Pseudomonadota</taxon>
        <taxon>Betaproteobacteria</taxon>
        <taxon>Burkholderiales</taxon>
        <taxon>Comamonadaceae</taxon>
        <taxon>Alicycliphilus</taxon>
    </lineage>
</organism>
<keyword evidence="1" id="KW-0472">Membrane</keyword>
<dbReference type="Proteomes" id="UP000216225">
    <property type="component" value="Unassembled WGS sequence"/>
</dbReference>
<gene>
    <name evidence="3" type="ORF">CE154_014320</name>
</gene>
<dbReference type="AlphaFoldDB" id="A0A3R7LFW6"/>
<dbReference type="Pfam" id="PF01957">
    <property type="entry name" value="NfeD"/>
    <property type="match status" value="1"/>
</dbReference>
<reference evidence="3 4" key="1">
    <citation type="submission" date="2018-09" db="EMBL/GenBank/DDBJ databases">
        <title>Genome comparison of Alicycliphilus sp. BQ1, a polyurethanolytic bacterium, with its closest phylogenetic relatives Alicycliphilus denitrificans BC and K601, unable to attack polyurethane.</title>
        <authorList>
            <person name="Loza-Tavera H."/>
            <person name="Lozano L."/>
            <person name="Cevallos M."/>
            <person name="Maya-Lucas O."/>
            <person name="Garcia-Mena J."/>
            <person name="Hernandez J."/>
        </authorList>
    </citation>
    <scope>NUCLEOTIDE SEQUENCE [LARGE SCALE GENOMIC DNA]</scope>
    <source>
        <strain evidence="3 4">BQ1</strain>
    </source>
</reference>
<feature type="transmembrane region" description="Helical" evidence="1">
    <location>
        <begin position="49"/>
        <end position="68"/>
    </location>
</feature>
<evidence type="ECO:0000313" key="4">
    <source>
        <dbReference type="Proteomes" id="UP000216225"/>
    </source>
</evidence>
<protein>
    <submittedName>
        <fullName evidence="3">NfeD family protein</fullName>
    </submittedName>
</protein>
<dbReference type="InterPro" id="IPR002810">
    <property type="entry name" value="NfeD-like_C"/>
</dbReference>
<keyword evidence="1" id="KW-1133">Transmembrane helix</keyword>
<name>A0A3R7LFW6_9BURK</name>
<comment type="caution">
    <text evidence="3">The sequence shown here is derived from an EMBL/GenBank/DDBJ whole genome shotgun (WGS) entry which is preliminary data.</text>
</comment>
<feature type="domain" description="NfeD-like C-terminal" evidence="2">
    <location>
        <begin position="87"/>
        <end position="142"/>
    </location>
</feature>
<accession>A0A3R7LFW6</accession>
<feature type="transmembrane region" description="Helical" evidence="1">
    <location>
        <begin position="7"/>
        <end position="37"/>
    </location>
</feature>
<proteinExistence type="predicted"/>
<evidence type="ECO:0000256" key="1">
    <source>
        <dbReference type="SAM" id="Phobius"/>
    </source>
</evidence>
<evidence type="ECO:0000259" key="2">
    <source>
        <dbReference type="Pfam" id="PF01957"/>
    </source>
</evidence>
<evidence type="ECO:0000313" key="3">
    <source>
        <dbReference type="EMBL" id="RKJ97162.1"/>
    </source>
</evidence>